<dbReference type="eggNOG" id="COG5635">
    <property type="taxonomic scope" value="Bacteria"/>
</dbReference>
<reference evidence="2 3" key="1">
    <citation type="journal article" date="2009" name="Environ. Microbiol.">
        <title>Genome sequence of Desulfobacterium autotrophicum HRM2, a marine sulfate reducer oxidizing organic carbon completely to carbon dioxide.</title>
        <authorList>
            <person name="Strittmatter A.W."/>
            <person name="Liesegang H."/>
            <person name="Rabus R."/>
            <person name="Decker I."/>
            <person name="Amann J."/>
            <person name="Andres S."/>
            <person name="Henne A."/>
            <person name="Fricke W.F."/>
            <person name="Martinez-Arias R."/>
            <person name="Bartels D."/>
            <person name="Goesmann A."/>
            <person name="Krause L."/>
            <person name="Puehler A."/>
            <person name="Klenk H.P."/>
            <person name="Richter M."/>
            <person name="Schuler M."/>
            <person name="Gloeckner F.O."/>
            <person name="Meyerdierks A."/>
            <person name="Gottschalk G."/>
            <person name="Amann R."/>
        </authorList>
    </citation>
    <scope>NUCLEOTIDE SEQUENCE [LARGE SCALE GENOMIC DNA]</scope>
    <source>
        <strain evidence="3">ATCC 43914 / DSM 3382 / HRM2</strain>
    </source>
</reference>
<name>C0QEZ9_DESAH</name>
<proteinExistence type="predicted"/>
<dbReference type="AlphaFoldDB" id="C0QEZ9"/>
<evidence type="ECO:0000313" key="3">
    <source>
        <dbReference type="Proteomes" id="UP000000442"/>
    </source>
</evidence>
<gene>
    <name evidence="2" type="ordered locus">HRM2_44440</name>
</gene>
<dbReference type="HOGENOM" id="CLU_449591_0_0_7"/>
<dbReference type="EMBL" id="CP001087">
    <property type="protein sequence ID" value="ACN17500.1"/>
    <property type="molecule type" value="Genomic_DNA"/>
</dbReference>
<dbReference type="STRING" id="177437.HRM2_44440"/>
<dbReference type="KEGG" id="dat:HRM2_44440"/>
<evidence type="ECO:0000259" key="1">
    <source>
        <dbReference type="Pfam" id="PF13271"/>
    </source>
</evidence>
<sequence length="607" mass="70877">MENESIMSKIFKIFVSSTYIDLVKEREQVIKACLEMGHIPVGMEMFSAAEEEQWKIIQRQIDESDYYVILVAHRYGSTTEEGISYTEKEYDYAASKRIPILGFVIDYSAAWQPNWIDQDEKKKRSLISFKEKIKNRLVDFWSDKNELHAKFSIALMKAIANNPRPGWVRDTIQLNLLEYEGQRDFSKIRDFAEQSLNEIGNDTLHIYMTNFDFKKQGSLRDKWHKFFIDKGNRVFQHLIYCIRSADDCDFILGQIETIKEFRAKEGVNINYELRVIFDHAQTDLSPLSLLILDDQKAFLSHDTKNNKKMSLQCYRKKDVEFIKRLWESFLHKDNTLLYSKELGIREDSIKLLLARKSAYLIKDNFKEDEVHRISLLIKDHNIFISEPIGCYLIGSLTNINSVQANDIDLVFLFDGKTCHPEEMIKMTHLPGLVKALNINLNLNGIPYSNNNIGYPTIDILCDWTEYIKKQDAVSVIDIALGNYKMLWGNNDDYLELKNTELNNQLIKQRLATSYNYIKRNCSSKKETLIKIAGKQFLQSFSTIQSSCFNPSLYLKNIEKNSQVLYLKPVLAYYSPESFLGSDIIEEILECYNILRAIEIERCNVQWI</sequence>
<keyword evidence="3" id="KW-1185">Reference proteome</keyword>
<dbReference type="InterPro" id="IPR025139">
    <property type="entry name" value="DUF4062"/>
</dbReference>
<organism evidence="2 3">
    <name type="scientific">Desulforapulum autotrophicum (strain ATCC 43914 / DSM 3382 / VKM B-1955 / HRM2)</name>
    <name type="common">Desulfobacterium autotrophicum</name>
    <dbReference type="NCBI Taxonomy" id="177437"/>
    <lineage>
        <taxon>Bacteria</taxon>
        <taxon>Pseudomonadati</taxon>
        <taxon>Thermodesulfobacteriota</taxon>
        <taxon>Desulfobacteria</taxon>
        <taxon>Desulfobacterales</taxon>
        <taxon>Desulfobacteraceae</taxon>
        <taxon>Desulforapulum</taxon>
    </lineage>
</organism>
<dbReference type="Pfam" id="PF13271">
    <property type="entry name" value="DUF4062"/>
    <property type="match status" value="1"/>
</dbReference>
<dbReference type="Proteomes" id="UP000000442">
    <property type="component" value="Chromosome"/>
</dbReference>
<evidence type="ECO:0000313" key="2">
    <source>
        <dbReference type="EMBL" id="ACN17500.1"/>
    </source>
</evidence>
<feature type="domain" description="DUF4062" evidence="1">
    <location>
        <begin position="12"/>
        <end position="93"/>
    </location>
</feature>
<protein>
    <recommendedName>
        <fullName evidence="1">DUF4062 domain-containing protein</fullName>
    </recommendedName>
</protein>
<accession>C0QEZ9</accession>